<dbReference type="EMBL" id="QPID01000004">
    <property type="protein sequence ID" value="RCU50475.1"/>
    <property type="molecule type" value="Genomic_DNA"/>
</dbReference>
<keyword evidence="1" id="KW-0812">Transmembrane</keyword>
<name>A0A368NL22_9GAMM</name>
<reference evidence="3 4" key="1">
    <citation type="submission" date="2018-07" db="EMBL/GenBank/DDBJ databases">
        <title>Corallincola holothuriorum sp. nov., a new facultative anaerobe isolated from sea cucumber Apostichopus japonicus.</title>
        <authorList>
            <person name="Xia H."/>
        </authorList>
    </citation>
    <scope>NUCLEOTIDE SEQUENCE [LARGE SCALE GENOMIC DNA]</scope>
    <source>
        <strain evidence="3 4">C4</strain>
    </source>
</reference>
<feature type="transmembrane region" description="Helical" evidence="1">
    <location>
        <begin position="153"/>
        <end position="174"/>
    </location>
</feature>
<evidence type="ECO:0000256" key="2">
    <source>
        <dbReference type="SAM" id="SignalP"/>
    </source>
</evidence>
<protein>
    <submittedName>
        <fullName evidence="3">PEP-CTERM sorting domain-containing protein</fullName>
    </submittedName>
</protein>
<gene>
    <name evidence="3" type="ORF">DU002_08620</name>
</gene>
<keyword evidence="2" id="KW-0732">Signal</keyword>
<feature type="chain" id="PRO_5016769771" evidence="2">
    <location>
        <begin position="26"/>
        <end position="179"/>
    </location>
</feature>
<dbReference type="RefSeq" id="WP_114337964.1">
    <property type="nucleotide sequence ID" value="NZ_QPID01000004.1"/>
</dbReference>
<comment type="caution">
    <text evidence="3">The sequence shown here is derived from an EMBL/GenBank/DDBJ whole genome shotgun (WGS) entry which is preliminary data.</text>
</comment>
<sequence length="179" mass="18172">MNMLKRYAKAGLAAAAIFFSGSSVASVITPDAGWYGFCFGDVGSSAYEGCQNQGVGTVGNIIELTLTDAAWLKVTDGFNIGDMFDVYVDSALAFTTSLPGQGSELVDPDALFASGYYSAGSMLLEAGSYAIEIFAAASPFGGGGAYVEVESAVAVPAPATLAILGLALGGLGFARRSKS</sequence>
<proteinExistence type="predicted"/>
<evidence type="ECO:0000313" key="3">
    <source>
        <dbReference type="EMBL" id="RCU50475.1"/>
    </source>
</evidence>
<dbReference type="Proteomes" id="UP000252558">
    <property type="component" value="Unassembled WGS sequence"/>
</dbReference>
<organism evidence="3 4">
    <name type="scientific">Corallincola holothuriorum</name>
    <dbReference type="NCBI Taxonomy" id="2282215"/>
    <lineage>
        <taxon>Bacteria</taxon>
        <taxon>Pseudomonadati</taxon>
        <taxon>Pseudomonadota</taxon>
        <taxon>Gammaproteobacteria</taxon>
        <taxon>Alteromonadales</taxon>
        <taxon>Psychromonadaceae</taxon>
        <taxon>Corallincola</taxon>
    </lineage>
</organism>
<feature type="signal peptide" evidence="2">
    <location>
        <begin position="1"/>
        <end position="25"/>
    </location>
</feature>
<dbReference type="InterPro" id="IPR013424">
    <property type="entry name" value="Ice-binding_C"/>
</dbReference>
<evidence type="ECO:0000313" key="4">
    <source>
        <dbReference type="Proteomes" id="UP000252558"/>
    </source>
</evidence>
<keyword evidence="1" id="KW-1133">Transmembrane helix</keyword>
<keyword evidence="1" id="KW-0472">Membrane</keyword>
<evidence type="ECO:0000256" key="1">
    <source>
        <dbReference type="SAM" id="Phobius"/>
    </source>
</evidence>
<dbReference type="OrthoDB" id="7873618at2"/>
<dbReference type="AlphaFoldDB" id="A0A368NL22"/>
<keyword evidence="4" id="KW-1185">Reference proteome</keyword>
<dbReference type="NCBIfam" id="TIGR02595">
    <property type="entry name" value="PEP_CTERM"/>
    <property type="match status" value="1"/>
</dbReference>
<accession>A0A368NL22</accession>